<feature type="region of interest" description="Disordered" evidence="1">
    <location>
        <begin position="27"/>
        <end position="49"/>
    </location>
</feature>
<gene>
    <name evidence="2" type="ORF">NYM_LOCUS13643</name>
</gene>
<dbReference type="EMBL" id="LR721780">
    <property type="protein sequence ID" value="VVW03395.1"/>
    <property type="molecule type" value="Genomic_DNA"/>
</dbReference>
<name>A0A5K1ANA2_9MAGN</name>
<evidence type="ECO:0000256" key="1">
    <source>
        <dbReference type="SAM" id="MobiDB-lite"/>
    </source>
</evidence>
<sequence length="107" mass="12215">MPSMLNVKARIKLEVLFIIFEGKNEITEDDDSSHGRGYTSNLSQKTNDEPNSYKGDICHIYNKKNHSVMKCYNWFNHSFQSKEATQALAALTTNDSQDLGCMVGRHR</sequence>
<accession>A0A5K1ANA2</accession>
<organism evidence="2">
    <name type="scientific">Nymphaea colorata</name>
    <name type="common">pocket water lily</name>
    <dbReference type="NCBI Taxonomy" id="210225"/>
    <lineage>
        <taxon>Eukaryota</taxon>
        <taxon>Viridiplantae</taxon>
        <taxon>Streptophyta</taxon>
        <taxon>Embryophyta</taxon>
        <taxon>Tracheophyta</taxon>
        <taxon>Spermatophyta</taxon>
        <taxon>Magnoliopsida</taxon>
        <taxon>Nymphaeales</taxon>
        <taxon>Nymphaeaceae</taxon>
        <taxon>Nymphaea</taxon>
    </lineage>
</organism>
<dbReference type="AlphaFoldDB" id="A0A5K1ANA2"/>
<evidence type="ECO:0000313" key="2">
    <source>
        <dbReference type="EMBL" id="VVW03395.1"/>
    </source>
</evidence>
<proteinExistence type="predicted"/>
<reference evidence="2" key="1">
    <citation type="submission" date="2019-09" db="EMBL/GenBank/DDBJ databases">
        <authorList>
            <person name="Zhang L."/>
        </authorList>
    </citation>
    <scope>NUCLEOTIDE SEQUENCE</scope>
</reference>
<protein>
    <submittedName>
        <fullName evidence="2">Uncharacterized protein</fullName>
    </submittedName>
</protein>